<keyword evidence="1" id="KW-0472">Membrane</keyword>
<keyword evidence="1" id="KW-0812">Transmembrane</keyword>
<evidence type="ECO:0000256" key="1">
    <source>
        <dbReference type="SAM" id="Phobius"/>
    </source>
</evidence>
<dbReference type="Proteomes" id="UP000231143">
    <property type="component" value="Unassembled WGS sequence"/>
</dbReference>
<comment type="caution">
    <text evidence="2">The sequence shown here is derived from an EMBL/GenBank/DDBJ whole genome shotgun (WGS) entry which is preliminary data.</text>
</comment>
<name>A0A2H0DXV0_9BACT</name>
<reference evidence="2 3" key="1">
    <citation type="submission" date="2017-09" db="EMBL/GenBank/DDBJ databases">
        <title>Depth-based differentiation of microbial function through sediment-hosted aquifers and enrichment of novel symbionts in the deep terrestrial subsurface.</title>
        <authorList>
            <person name="Probst A.J."/>
            <person name="Ladd B."/>
            <person name="Jarett J.K."/>
            <person name="Geller-Mcgrath D.E."/>
            <person name="Sieber C.M."/>
            <person name="Emerson J.B."/>
            <person name="Anantharaman K."/>
            <person name="Thomas B.C."/>
            <person name="Malmstrom R."/>
            <person name="Stieglmeier M."/>
            <person name="Klingl A."/>
            <person name="Woyke T."/>
            <person name="Ryan C.M."/>
            <person name="Banfield J.F."/>
        </authorList>
    </citation>
    <scope>NUCLEOTIDE SEQUENCE [LARGE SCALE GENOMIC DNA]</scope>
    <source>
        <strain evidence="2">CG22_combo_CG10-13_8_21_14_all_36_13</strain>
    </source>
</reference>
<accession>A0A2H0DXV0</accession>
<proteinExistence type="predicted"/>
<evidence type="ECO:0000313" key="2">
    <source>
        <dbReference type="EMBL" id="PIP86994.1"/>
    </source>
</evidence>
<dbReference type="EMBL" id="PCTT01000035">
    <property type="protein sequence ID" value="PIP86994.1"/>
    <property type="molecule type" value="Genomic_DNA"/>
</dbReference>
<protein>
    <recommendedName>
        <fullName evidence="4">Type 4 fimbrial biogenesis protein PilX N-terminal domain-containing protein</fullName>
    </recommendedName>
</protein>
<dbReference type="AlphaFoldDB" id="A0A2H0DXV0"/>
<organism evidence="2 3">
    <name type="scientific">Candidatus Campbellbacteria bacterium CG22_combo_CG10-13_8_21_14_all_36_13</name>
    <dbReference type="NCBI Taxonomy" id="1974529"/>
    <lineage>
        <taxon>Bacteria</taxon>
        <taxon>Candidatus Campbelliibacteriota</taxon>
    </lineage>
</organism>
<evidence type="ECO:0000313" key="3">
    <source>
        <dbReference type="Proteomes" id="UP000231143"/>
    </source>
</evidence>
<sequence>MNYELRIKNTLKKISNFEFRISNFLSVSKKQKGFTLLIAVVISSLLLSIGMAILNSTLKGFELSILVRNSQFAFYAADSGLECALYWDIKGEIFATSTEPVDMSPPVKNCAGSADIRTIWTISNRTANGALTTFRLDFPNSYCAIVAVKKSDSSPYTTIESRGYNTCTSGDPKRVERAIRITYD</sequence>
<gene>
    <name evidence="2" type="ORF">COW81_02680</name>
</gene>
<evidence type="ECO:0008006" key="4">
    <source>
        <dbReference type="Google" id="ProtNLM"/>
    </source>
</evidence>
<keyword evidence="1" id="KW-1133">Transmembrane helix</keyword>
<feature type="transmembrane region" description="Helical" evidence="1">
    <location>
        <begin position="34"/>
        <end position="54"/>
    </location>
</feature>